<sequence>MSEAEIHALNEALDDEYRAWATYDQVIADFGNGEMYDRLLKVIQHQNIVAVLCNLQEASQQRHLAAFRRCAQRSAGYGRRGPRPSR</sequence>
<comment type="caution">
    <text evidence="1">The sequence shown here is derived from an EMBL/GenBank/DDBJ whole genome shotgun (WGS) entry which is preliminary data.</text>
</comment>
<organism evidence="1 2">
    <name type="scientific">Candidatus Accumulibacter meliphilus</name>
    <dbReference type="NCBI Taxonomy" id="2211374"/>
    <lineage>
        <taxon>Bacteria</taxon>
        <taxon>Pseudomonadati</taxon>
        <taxon>Pseudomonadota</taxon>
        <taxon>Betaproteobacteria</taxon>
        <taxon>Candidatus Accumulibacter</taxon>
    </lineage>
</organism>
<gene>
    <name evidence="1" type="ORF">DVS81_20470</name>
</gene>
<name>A0A369XHA5_9PROT</name>
<reference evidence="1 2" key="1">
    <citation type="submission" date="2018-05" db="EMBL/GenBank/DDBJ databases">
        <title>Integrated omic analyses show evidence that a Ca. Accumulibacter phosphatis strain performs denitrification under micro-aerobic conditions.</title>
        <authorList>
            <person name="Camejo P.Y."/>
            <person name="Katherine M.D."/>
            <person name="Daniel N.R."/>
        </authorList>
    </citation>
    <scope>NUCLEOTIDE SEQUENCE [LARGE SCALE GENOMIC DNA]</scope>
    <source>
        <strain evidence="1">UW-LDO-IC</strain>
    </source>
</reference>
<dbReference type="AlphaFoldDB" id="A0A369XHA5"/>
<dbReference type="Proteomes" id="UP000253831">
    <property type="component" value="Unassembled WGS sequence"/>
</dbReference>
<evidence type="ECO:0000313" key="1">
    <source>
        <dbReference type="EMBL" id="RDE48740.1"/>
    </source>
</evidence>
<protein>
    <submittedName>
        <fullName evidence="1">Uncharacterized protein</fullName>
    </submittedName>
</protein>
<evidence type="ECO:0000313" key="2">
    <source>
        <dbReference type="Proteomes" id="UP000253831"/>
    </source>
</evidence>
<accession>A0A369XHA5</accession>
<dbReference type="EMBL" id="QPGA01000101">
    <property type="protein sequence ID" value="RDE48740.1"/>
    <property type="molecule type" value="Genomic_DNA"/>
</dbReference>
<proteinExistence type="predicted"/>